<dbReference type="EMBL" id="MU006289">
    <property type="protein sequence ID" value="KAF2856268.1"/>
    <property type="molecule type" value="Genomic_DNA"/>
</dbReference>
<name>A0A6A7BPU3_9PLEO</name>
<sequence>MLSRSLFLAVAASSFSLVRSDPDAICYSYGVDFVDEGSYFINSQSTEEFTAVSYFRGCNDDVADALLVDPDNDEYLCSQMRTVPENSNQMSTCPIKKNQMTSGHWLLLVLGNNADEGQPFAWQRDLYLTVGTQITTTMTPTITVSILTTPTQTQTITTTSTDVITTGPFSTVIVPTGTAKKTKTVTPKAVTATSTKTMTKTQLSFTIQNIRTTKTVTATCTTPGHNAMPDKPCEYSPTLLHPAALVTPTSIPKMHRFMRKSDRLVDYEWARARVEAAKQRRAAGNIQRRAPDAPTITTTLDKPVSTTTTVVAAAITTTESVLVAVTTTSTIPAPTILSGILTHTVTLPTPTKTKLKFGYTTTTELITLGATFTKTTTITPSATLSACKKQGGHFWRFLG</sequence>
<evidence type="ECO:0000313" key="2">
    <source>
        <dbReference type="EMBL" id="KAF2856268.1"/>
    </source>
</evidence>
<evidence type="ECO:0000256" key="1">
    <source>
        <dbReference type="SAM" id="SignalP"/>
    </source>
</evidence>
<keyword evidence="1" id="KW-0732">Signal</keyword>
<organism evidence="2 3">
    <name type="scientific">Plenodomus tracheiphilus IPT5</name>
    <dbReference type="NCBI Taxonomy" id="1408161"/>
    <lineage>
        <taxon>Eukaryota</taxon>
        <taxon>Fungi</taxon>
        <taxon>Dikarya</taxon>
        <taxon>Ascomycota</taxon>
        <taxon>Pezizomycotina</taxon>
        <taxon>Dothideomycetes</taxon>
        <taxon>Pleosporomycetidae</taxon>
        <taxon>Pleosporales</taxon>
        <taxon>Pleosporineae</taxon>
        <taxon>Leptosphaeriaceae</taxon>
        <taxon>Plenodomus</taxon>
    </lineage>
</organism>
<reference evidence="2" key="1">
    <citation type="submission" date="2020-01" db="EMBL/GenBank/DDBJ databases">
        <authorList>
            <consortium name="DOE Joint Genome Institute"/>
            <person name="Haridas S."/>
            <person name="Albert R."/>
            <person name="Binder M."/>
            <person name="Bloem J."/>
            <person name="Labutti K."/>
            <person name="Salamov A."/>
            <person name="Andreopoulos B."/>
            <person name="Baker S.E."/>
            <person name="Barry K."/>
            <person name="Bills G."/>
            <person name="Bluhm B.H."/>
            <person name="Cannon C."/>
            <person name="Castanera R."/>
            <person name="Culley D.E."/>
            <person name="Daum C."/>
            <person name="Ezra D."/>
            <person name="Gonzalez J.B."/>
            <person name="Henrissat B."/>
            <person name="Kuo A."/>
            <person name="Liang C."/>
            <person name="Lipzen A."/>
            <person name="Lutzoni F."/>
            <person name="Magnuson J."/>
            <person name="Mondo S."/>
            <person name="Nolan M."/>
            <person name="Ohm R."/>
            <person name="Pangilinan J."/>
            <person name="Park H.-J."/>
            <person name="Ramirez L."/>
            <person name="Alfaro M."/>
            <person name="Sun H."/>
            <person name="Tritt A."/>
            <person name="Yoshinaga Y."/>
            <person name="Zwiers L.-H."/>
            <person name="Turgeon B.G."/>
            <person name="Goodwin S.B."/>
            <person name="Spatafora J.W."/>
            <person name="Crous P.W."/>
            <person name="Grigoriev I.V."/>
        </authorList>
    </citation>
    <scope>NUCLEOTIDE SEQUENCE</scope>
    <source>
        <strain evidence="2">IPT5</strain>
    </source>
</reference>
<feature type="chain" id="PRO_5025495181" description="Lytic polysaccharide monooxygenase" evidence="1">
    <location>
        <begin position="21"/>
        <end position="399"/>
    </location>
</feature>
<gene>
    <name evidence="2" type="ORF">T440DRAFT_103827</name>
</gene>
<feature type="signal peptide" evidence="1">
    <location>
        <begin position="1"/>
        <end position="20"/>
    </location>
</feature>
<evidence type="ECO:0008006" key="4">
    <source>
        <dbReference type="Google" id="ProtNLM"/>
    </source>
</evidence>
<dbReference type="Proteomes" id="UP000799423">
    <property type="component" value="Unassembled WGS sequence"/>
</dbReference>
<evidence type="ECO:0000313" key="3">
    <source>
        <dbReference type="Proteomes" id="UP000799423"/>
    </source>
</evidence>
<dbReference type="OrthoDB" id="3937708at2759"/>
<keyword evidence="3" id="KW-1185">Reference proteome</keyword>
<protein>
    <recommendedName>
        <fullName evidence="4">Lytic polysaccharide monooxygenase</fullName>
    </recommendedName>
</protein>
<proteinExistence type="predicted"/>
<dbReference type="AlphaFoldDB" id="A0A6A7BPU3"/>
<accession>A0A6A7BPU3</accession>